<evidence type="ECO:0000313" key="12">
    <source>
        <dbReference type="EMBL" id="MRH81028.1"/>
    </source>
</evidence>
<feature type="region of interest" description="Disordered" evidence="5">
    <location>
        <begin position="1836"/>
        <end position="1872"/>
    </location>
</feature>
<feature type="compositionally biased region" description="Low complexity" evidence="5">
    <location>
        <begin position="2363"/>
        <end position="2375"/>
    </location>
</feature>
<feature type="compositionally biased region" description="Polar residues" evidence="5">
    <location>
        <begin position="2413"/>
        <end position="2422"/>
    </location>
</feature>
<feature type="domain" description="Rib" evidence="9">
    <location>
        <begin position="2163"/>
        <end position="2238"/>
    </location>
</feature>
<feature type="region of interest" description="Disordered" evidence="5">
    <location>
        <begin position="1077"/>
        <end position="1096"/>
    </location>
</feature>
<feature type="domain" description="Rib" evidence="9">
    <location>
        <begin position="2328"/>
        <end position="2402"/>
    </location>
</feature>
<dbReference type="NCBIfam" id="TIGR01168">
    <property type="entry name" value="YSIRK_signal"/>
    <property type="match status" value="1"/>
</dbReference>
<feature type="domain" description="Rib" evidence="9">
    <location>
        <begin position="2085"/>
        <end position="2160"/>
    </location>
</feature>
<feature type="domain" description="Rib" evidence="9">
    <location>
        <begin position="2487"/>
        <end position="2555"/>
    </location>
</feature>
<keyword evidence="6" id="KW-0812">Transmembrane</keyword>
<evidence type="ECO:0000256" key="5">
    <source>
        <dbReference type="SAM" id="MobiDB-lite"/>
    </source>
</evidence>
<evidence type="ECO:0000256" key="3">
    <source>
        <dbReference type="ARBA" id="ARBA00022729"/>
    </source>
</evidence>
<accession>A0A7X2G5L6</accession>
<feature type="compositionally biased region" description="Low complexity" evidence="5">
    <location>
        <begin position="2560"/>
        <end position="2576"/>
    </location>
</feature>
<evidence type="ECO:0000313" key="13">
    <source>
        <dbReference type="Proteomes" id="UP000470878"/>
    </source>
</evidence>
<dbReference type="Pfam" id="PF18957">
    <property type="entry name" value="RibLong"/>
    <property type="match status" value="1"/>
</dbReference>
<feature type="region of interest" description="Disordered" evidence="5">
    <location>
        <begin position="65"/>
        <end position="99"/>
    </location>
</feature>
<keyword evidence="1" id="KW-0134">Cell wall</keyword>
<evidence type="ECO:0000256" key="1">
    <source>
        <dbReference type="ARBA" id="ARBA00022512"/>
    </source>
</evidence>
<evidence type="ECO:0000259" key="8">
    <source>
        <dbReference type="Pfam" id="PF04650"/>
    </source>
</evidence>
<keyword evidence="6" id="KW-1133">Transmembrane helix</keyword>
<feature type="domain" description="Long Rib" evidence="11">
    <location>
        <begin position="690"/>
        <end position="784"/>
    </location>
</feature>
<name>A0A7X2G5L6_LIMRT</name>
<feature type="domain" description="Rib" evidence="9">
    <location>
        <begin position="2407"/>
        <end position="2484"/>
    </location>
</feature>
<reference evidence="12 13" key="1">
    <citation type="submission" date="2019-11" db="EMBL/GenBank/DDBJ databases">
        <title>Draft genome sequence of 12 host-associated Lactobacillus reuteri rodent strains.</title>
        <authorList>
            <person name="Zhang S."/>
            <person name="Ozcam M."/>
            <person name="Van Pijkeren J.P."/>
        </authorList>
    </citation>
    <scope>NUCLEOTIDE SEQUENCE [LARGE SCALE GENOMIC DNA]</scope>
    <source>
        <strain evidence="12 13">CR</strain>
    </source>
</reference>
<dbReference type="InterPro" id="IPR046776">
    <property type="entry name" value="Pectate_lyase_5"/>
</dbReference>
<dbReference type="Gene3D" id="2.60.40.4300">
    <property type="match status" value="3"/>
</dbReference>
<evidence type="ECO:0000259" key="10">
    <source>
        <dbReference type="Pfam" id="PF17966"/>
    </source>
</evidence>
<dbReference type="Pfam" id="PF00746">
    <property type="entry name" value="Gram_pos_anchor"/>
    <property type="match status" value="1"/>
</dbReference>
<feature type="region of interest" description="Disordered" evidence="5">
    <location>
        <begin position="702"/>
        <end position="723"/>
    </location>
</feature>
<dbReference type="NCBIfam" id="TIGR02331">
    <property type="entry name" value="rib_alpha"/>
    <property type="match status" value="10"/>
</dbReference>
<feature type="domain" description="Rib" evidence="9">
    <location>
        <begin position="2249"/>
        <end position="2326"/>
    </location>
</feature>
<feature type="compositionally biased region" description="Polar residues" evidence="5">
    <location>
        <begin position="702"/>
        <end position="716"/>
    </location>
</feature>
<feature type="region of interest" description="Disordered" evidence="5">
    <location>
        <begin position="2333"/>
        <end position="2376"/>
    </location>
</feature>
<organism evidence="12 13">
    <name type="scientific">Limosilactobacillus reuteri</name>
    <name type="common">Lactobacillus reuteri</name>
    <dbReference type="NCBI Taxonomy" id="1598"/>
    <lineage>
        <taxon>Bacteria</taxon>
        <taxon>Bacillati</taxon>
        <taxon>Bacillota</taxon>
        <taxon>Bacilli</taxon>
        <taxon>Lactobacillales</taxon>
        <taxon>Lactobacillaceae</taxon>
        <taxon>Limosilactobacillus</taxon>
    </lineage>
</organism>
<feature type="transmembrane region" description="Helical" evidence="6">
    <location>
        <begin position="21"/>
        <end position="42"/>
    </location>
</feature>
<dbReference type="InterPro" id="IPR044055">
    <property type="entry name" value="RibLong"/>
</dbReference>
<feature type="compositionally biased region" description="Polar residues" evidence="5">
    <location>
        <begin position="2577"/>
        <end position="2621"/>
    </location>
</feature>
<comment type="caution">
    <text evidence="12">The sequence shown here is derived from an EMBL/GenBank/DDBJ whole genome shotgun (WGS) entry which is preliminary data.</text>
</comment>
<evidence type="ECO:0000256" key="6">
    <source>
        <dbReference type="SAM" id="Phobius"/>
    </source>
</evidence>
<dbReference type="Gene3D" id="3.10.20.890">
    <property type="match status" value="1"/>
</dbReference>
<feature type="domain" description="Rib" evidence="9">
    <location>
        <begin position="1068"/>
        <end position="1143"/>
    </location>
</feature>
<dbReference type="InterPro" id="IPR059115">
    <property type="entry name" value="Rib"/>
</dbReference>
<feature type="domain" description="Rib" evidence="9">
    <location>
        <begin position="2001"/>
        <end position="2077"/>
    </location>
</feature>
<evidence type="ECO:0000259" key="7">
    <source>
        <dbReference type="Pfam" id="PF00746"/>
    </source>
</evidence>
<dbReference type="InterPro" id="IPR041495">
    <property type="entry name" value="Mub_B2"/>
</dbReference>
<dbReference type="Pfam" id="PF20585">
    <property type="entry name" value="Pectate_lyase_5"/>
    <property type="match status" value="1"/>
</dbReference>
<dbReference type="Pfam" id="PF17966">
    <property type="entry name" value="Muc_B2"/>
    <property type="match status" value="1"/>
</dbReference>
<feature type="domain" description="Rib" evidence="9">
    <location>
        <begin position="992"/>
        <end position="1066"/>
    </location>
</feature>
<keyword evidence="6" id="KW-0472">Membrane</keyword>
<dbReference type="InterPro" id="IPR012706">
    <property type="entry name" value="Rib_alpha_Esp_rpt"/>
</dbReference>
<evidence type="ECO:0000256" key="4">
    <source>
        <dbReference type="ARBA" id="ARBA00023088"/>
    </source>
</evidence>
<proteinExistence type="predicted"/>
<feature type="region of interest" description="Disordered" evidence="5">
    <location>
        <begin position="2557"/>
        <end position="2621"/>
    </location>
</feature>
<keyword evidence="4" id="KW-0572">Peptidoglycan-anchor</keyword>
<evidence type="ECO:0000259" key="9">
    <source>
        <dbReference type="Pfam" id="PF08428"/>
    </source>
</evidence>
<dbReference type="InterPro" id="IPR019931">
    <property type="entry name" value="LPXTG_anchor"/>
</dbReference>
<dbReference type="Pfam" id="PF04650">
    <property type="entry name" value="YSIRK_signal"/>
    <property type="match status" value="1"/>
</dbReference>
<dbReference type="InterPro" id="IPR005877">
    <property type="entry name" value="YSIRK_signal_dom"/>
</dbReference>
<dbReference type="Proteomes" id="UP000470878">
    <property type="component" value="Unassembled WGS sequence"/>
</dbReference>
<keyword evidence="3" id="KW-0732">Signal</keyword>
<feature type="domain" description="YSIRK Gram-positive signal peptide" evidence="8">
    <location>
        <begin position="17"/>
        <end position="41"/>
    </location>
</feature>
<dbReference type="RefSeq" id="WP_153703576.1">
    <property type="nucleotide sequence ID" value="NZ_WJMX01000024.1"/>
</dbReference>
<keyword evidence="2" id="KW-0964">Secreted</keyword>
<evidence type="ECO:0000259" key="11">
    <source>
        <dbReference type="Pfam" id="PF18957"/>
    </source>
</evidence>
<protein>
    <submittedName>
        <fullName evidence="12">YSIRK-type signal peptide-containing protein</fullName>
    </submittedName>
</protein>
<dbReference type="NCBIfam" id="TIGR01167">
    <property type="entry name" value="LPXTG_anchor"/>
    <property type="match status" value="1"/>
</dbReference>
<dbReference type="Pfam" id="PF08428">
    <property type="entry name" value="Rib"/>
    <property type="match status" value="11"/>
</dbReference>
<feature type="region of interest" description="Disordered" evidence="5">
    <location>
        <begin position="2405"/>
        <end position="2431"/>
    </location>
</feature>
<feature type="domain" description="Rib" evidence="9">
    <location>
        <begin position="1922"/>
        <end position="2000"/>
    </location>
</feature>
<gene>
    <name evidence="12" type="ORF">GIX77_09690</name>
</gene>
<feature type="domain" description="Gram-positive cocci surface proteins LPxTG" evidence="7">
    <location>
        <begin position="2606"/>
        <end position="2640"/>
    </location>
</feature>
<feature type="domain" description="Mub B2-like" evidence="10">
    <location>
        <begin position="1726"/>
        <end position="1837"/>
    </location>
</feature>
<sequence>MLSKNNRKEQLLKQEPKKQRFTIKKLTIGVASVLIGFTFMGMNASADATTDTHSNTANQEAIQPNIDSGSKTLNNEQTNSSNSVANGSTNNTVSNDANNQNLVTSQGIDQNKIAQNTTAEPAQNSQVQSVNDYSQFLNALQNKNISTITLDKNIDFSNANLNNGSYQDINNYGIARTVTIDGQNQYALNMGNNYIDLDSNTYYEPNASNPTRNWNVILKDLNLQTTSGYGPFWFNGATSNDSTLTFNGVTTSKDSGQLLNNSTASSYPNVNVNFEGQNKLQGSLNNSNITSSALIQANNVNFSNGSTVFTANNNSSSDLADIEASGNVVVDGSAQVDFNSEATSNMAGISFAEGGAGNQTIDNATSGVLRLLPNAQVTMELGSGASMGVNNASNLDLQDNSSLKITTSKMNSTGFRSAGLVGLDYDGDTNDSTVRISPNAVLSVIRTNVTNSDAPLLAMGPNSGNGEIYHLEVNSGSLNLQDSAYSSYLPSSYTLSKSQYSGGWPAILTMWGTSSQNYLNFNNAKLINLQRTAPNKPGYLIKTEGAGDYAYHQTHIVINSPDSAYNTPLTIIPAGETKPVTWNVKYLNNTSQGGDYAYAFRSYRDFGDWNNVGSEYMNGSVNDNTPAKGVNEVILTPSASDPGSNSFSNGAVVPEGSETKASKALNDFINHFSWWNTSGVKFGSSLDENNQYTPSYKPVTVEQGQSATDNPTFTNQDGKDVTAPTGTTFATGTDTPNWATIDPSTGTVTVNPGTDVTPGAYNVPVIVTYSDKSTDDTTVPVIVTKAGQTVTWGVNGAIVTTVDVSKLNAHETTKNSQVLSAGSIVTAEGYELTDGKLSTTPTAITIDPSTVSWTTAPDTNVETATASGKEIENNSIKIDFTNNDAVKNILGSKNGVVTTNPFTIDAKGAGAKNVTVPVNIQYQSDLTSEQFNQLVDNNIPSDEIASTTWATKPNEQGQDGVIKITFTDKAANGEPTYLNVNIPASSIKVTTDADKYAPKGQTIIIKQGEIPSAPDGIGNKDQLPKSTTYTWQTTPNTNEPGKKPAVVVVTYPDGSKANVPTNIIVDANPEVKPITTTVNGNPAATEGIANLDNGGTTPVDGYPSSATWTTKPDTSKPGATTGTATVTYPDGTTETVTIPVAVNGGGDVVIINNGHVFSLHANNVVTHKTSDKNIIGEPVIENFKLSYYQGGQNYSKPYIYTLNADKTAYVLTQTGDNPSGVTVDAPQSINASEIKINWTAAGTPLFSNALGEIKGNGQPSSLVSDHDNNTGTQIYTGSQNDQYGYPMYSATVDSSSVNWPIYGKGPVSTYPFPSVYIYGAEANGTIPSVNSDTIDLKAALGDASKLVNTSDLTAAHNAEISSVVWQKLPSLEEANAKAPATVRINFIDGSYLDVPVAVNVIKVDQGINNKTNSEIYRDITRTINVEGESTPVVQHVIYSRAKVTNLSKPAGQQVTYTEWVAAKNSEGQAVTNFPQFNVTKPGYTATAIGATIQTNDGQQYVPASATITPDSQNETVDVTYTANEHMLVINYVDGNGNVVGTYNVPGKTDETVNVDVPKNVPTNWKLVPGQQVIGSYKFGSNDPQPVDYKVEHGTAVVPVDKNNKNTYRTIVQTIQEVLVGQSKAKTVRSIIVPFQRTGIKDLVTGDITWNAWQGPEGSVDKDGQSTYMIPVYTITPQKGYDTYVNGEKNTANQISAVDVTAASKNITDTITYVREGSTPVPYDPSNKDMNMSVTRIINYEVPTGHATITPVTQTIEYIRDNDGVAGYRDPVTGDITWNPWHVKNGDDQFPSTSIIQIAGYDSYVDGTKTTEVPAASVVEKDGTPQNGKTVTVSYQKQGTTQTDADKYTPEGQDVNTKTGVVPDPADGIKNKSDLPAGTKYTWKNTPNVTTAGDKTGTVVVTYPDGSKDEVPVTIHVTNPTTDVDKYTADGGNITVNKGHVLTPTNAENAIVNHSDLPAGTTYTWKYAPNTNTVGNKNGVVTVTYPDGSVDEVPVMVHVVDDADRYDPQGQTITIKKGDPVPSAEQGIKNASELPSGTKYTWDVAPDPAKVGSQPVIITVNYPDGSQDQVPTTVIVTDTTTPSETDADKYNPQGQVVNVDRGAKLPDASEGIANKDTLPDGTKYTWKNAPDTSTTGDKPAVITVTYPDGSNEDVPTIVHVNSTDADKYTPQGQNITVDKGAKVPDAATAITNKRELPADTTYTWETTPDTNKVGVQPAVVVVTYPDGSQDNVPVIITVKNPETQPGTTTDADKYTPEGGTIVTTIGANLTDDAPEGIVNKDALPAGTKYSWTNGTPSTSQAGLTMHYVTVTYPDGSSEVVPVYVNVTSDAGKYSPEPQTITVKKGETPNPADGIKNRGDLPGGTKYTWKTTPDTTTSGNKPAVIVVTYPDGSKDEVPTVVHVTNPATDADKYTPETQPITTPEGQVPDPADGIKNKTDLPNGTKYTWTNPDQVAQDVKKPGSHTETITITYPDGSEDTVTVTVNVPAPEGQNITTDQGQLPNPADAIKNKDQMPAGTTYTWKQEPDVSTSGDHTGVVEVHFPDGTTSEVTVTVHVDAVTPDNGGNINSGNGSIDQNGTEINNGTATKTDNGSVIENVTENSVTNSTSQQSAKTLPQTGNESSKFSALAGLSLTAVASLFGFADHDKKRKADK</sequence>
<feature type="domain" description="Rib" evidence="9">
    <location>
        <begin position="1843"/>
        <end position="1917"/>
    </location>
</feature>
<dbReference type="NCBIfam" id="NF038186">
    <property type="entry name" value="YPDG_rpt"/>
    <property type="match status" value="1"/>
</dbReference>
<dbReference type="EMBL" id="WJMX01000024">
    <property type="protein sequence ID" value="MRH81028.1"/>
    <property type="molecule type" value="Genomic_DNA"/>
</dbReference>
<evidence type="ECO:0000256" key="2">
    <source>
        <dbReference type="ARBA" id="ARBA00022525"/>
    </source>
</evidence>